<sequence length="244" mass="26104">MRVIATSFIILVSVLVSLPHYGSSFSPTNNDAAAMMSAITRRASTSTPPPTSTLLRAAVELKPEPEGGTELLKMSLSSLPGSRMKNLGPDDNGDGDVDVYKFWLTAIADGAQIKKVRDQTEKEASKKANFPGFRKGQVPPWAQPQITGFAIQEAIIKTCEMSLEAYGLESLPGSAGEVTVNEDIKDLCKGYKMGSSVAFTATYRGKFDKSLRSSEAMATGVVDVEAVVAEDETETSIDVEVNAE</sequence>
<evidence type="ECO:0000259" key="2">
    <source>
        <dbReference type="Pfam" id="PF05697"/>
    </source>
</evidence>
<comment type="caution">
    <text evidence="3">The sequence shown here is derived from an EMBL/GenBank/DDBJ whole genome shotgun (WGS) entry which is preliminary data.</text>
</comment>
<evidence type="ECO:0000256" key="1">
    <source>
        <dbReference type="SAM" id="SignalP"/>
    </source>
</evidence>
<keyword evidence="4" id="KW-1185">Reference proteome</keyword>
<dbReference type="InterPro" id="IPR008881">
    <property type="entry name" value="Trigger_fac_ribosome-bd_bac"/>
</dbReference>
<protein>
    <recommendedName>
        <fullName evidence="2">Trigger factor ribosome-binding bacterial domain-containing protein</fullName>
    </recommendedName>
</protein>
<dbReference type="Pfam" id="PF05697">
    <property type="entry name" value="Trigger_N"/>
    <property type="match status" value="1"/>
</dbReference>
<feature type="domain" description="Trigger factor ribosome-binding bacterial" evidence="2">
    <location>
        <begin position="104"/>
        <end position="156"/>
    </location>
</feature>
<organism evidence="3 4">
    <name type="scientific">Discostella pseudostelligera</name>
    <dbReference type="NCBI Taxonomy" id="259834"/>
    <lineage>
        <taxon>Eukaryota</taxon>
        <taxon>Sar</taxon>
        <taxon>Stramenopiles</taxon>
        <taxon>Ochrophyta</taxon>
        <taxon>Bacillariophyta</taxon>
        <taxon>Coscinodiscophyceae</taxon>
        <taxon>Thalassiosirophycidae</taxon>
        <taxon>Stephanodiscales</taxon>
        <taxon>Stephanodiscaceae</taxon>
        <taxon>Discostella</taxon>
    </lineage>
</organism>
<dbReference type="Proteomes" id="UP001530293">
    <property type="component" value="Unassembled WGS sequence"/>
</dbReference>
<evidence type="ECO:0000313" key="3">
    <source>
        <dbReference type="EMBL" id="KAL3768473.1"/>
    </source>
</evidence>
<reference evidence="3 4" key="1">
    <citation type="submission" date="2024-10" db="EMBL/GenBank/DDBJ databases">
        <title>Updated reference genomes for cyclostephanoid diatoms.</title>
        <authorList>
            <person name="Roberts W.R."/>
            <person name="Alverson A.J."/>
        </authorList>
    </citation>
    <scope>NUCLEOTIDE SEQUENCE [LARGE SCALE GENOMIC DNA]</scope>
    <source>
        <strain evidence="3 4">AJA232-27</strain>
    </source>
</reference>
<dbReference type="AlphaFoldDB" id="A0ABD3MZN0"/>
<accession>A0ABD3MZN0</accession>
<keyword evidence="1" id="KW-0732">Signal</keyword>
<gene>
    <name evidence="3" type="ORF">ACHAWU_002244</name>
</gene>
<feature type="signal peptide" evidence="1">
    <location>
        <begin position="1"/>
        <end position="24"/>
    </location>
</feature>
<dbReference type="InterPro" id="IPR036611">
    <property type="entry name" value="Trigger_fac_ribosome-bd_sf"/>
</dbReference>
<dbReference type="SUPFAM" id="SSF102735">
    <property type="entry name" value="Trigger factor ribosome-binding domain"/>
    <property type="match status" value="1"/>
</dbReference>
<proteinExistence type="predicted"/>
<dbReference type="Gene3D" id="3.30.70.1050">
    <property type="entry name" value="Trigger factor ribosome-binding domain"/>
    <property type="match status" value="1"/>
</dbReference>
<name>A0ABD3MZN0_9STRA</name>
<evidence type="ECO:0000313" key="4">
    <source>
        <dbReference type="Proteomes" id="UP001530293"/>
    </source>
</evidence>
<feature type="chain" id="PRO_5044881646" description="Trigger factor ribosome-binding bacterial domain-containing protein" evidence="1">
    <location>
        <begin position="25"/>
        <end position="244"/>
    </location>
</feature>
<dbReference type="EMBL" id="JALLBG020000063">
    <property type="protein sequence ID" value="KAL3768473.1"/>
    <property type="molecule type" value="Genomic_DNA"/>
</dbReference>